<organism evidence="6 7">
    <name type="scientific">Aspergillus avenaceus</name>
    <dbReference type="NCBI Taxonomy" id="36643"/>
    <lineage>
        <taxon>Eukaryota</taxon>
        <taxon>Fungi</taxon>
        <taxon>Dikarya</taxon>
        <taxon>Ascomycota</taxon>
        <taxon>Pezizomycotina</taxon>
        <taxon>Eurotiomycetes</taxon>
        <taxon>Eurotiomycetidae</taxon>
        <taxon>Eurotiales</taxon>
        <taxon>Aspergillaceae</taxon>
        <taxon>Aspergillus</taxon>
        <taxon>Aspergillus subgen. Circumdati</taxon>
    </lineage>
</organism>
<keyword evidence="5" id="KW-0472">Membrane</keyword>
<dbReference type="OrthoDB" id="2102561at2759"/>
<keyword evidence="5" id="KW-0812">Transmembrane</keyword>
<accession>A0A5N6TWW0</accession>
<evidence type="ECO:0000256" key="2">
    <source>
        <dbReference type="ARBA" id="ARBA00022857"/>
    </source>
</evidence>
<dbReference type="GO" id="GO:0005811">
    <property type="term" value="C:lipid droplet"/>
    <property type="evidence" value="ECO:0007669"/>
    <property type="project" value="TreeGrafter"/>
</dbReference>
<evidence type="ECO:0000256" key="1">
    <source>
        <dbReference type="ARBA" id="ARBA00006484"/>
    </source>
</evidence>
<dbReference type="PRINTS" id="PR00080">
    <property type="entry name" value="SDRFAMILY"/>
</dbReference>
<dbReference type="PANTHER" id="PTHR44169">
    <property type="entry name" value="NADPH-DEPENDENT 1-ACYLDIHYDROXYACETONE PHOSPHATE REDUCTASE"/>
    <property type="match status" value="1"/>
</dbReference>
<dbReference type="InterPro" id="IPR020904">
    <property type="entry name" value="Sc_DH/Rdtase_CS"/>
</dbReference>
<dbReference type="GO" id="GO:0006654">
    <property type="term" value="P:phosphatidic acid biosynthetic process"/>
    <property type="evidence" value="ECO:0007669"/>
    <property type="project" value="TreeGrafter"/>
</dbReference>
<evidence type="ECO:0000256" key="5">
    <source>
        <dbReference type="SAM" id="Phobius"/>
    </source>
</evidence>
<evidence type="ECO:0000256" key="3">
    <source>
        <dbReference type="ARBA" id="ARBA00023002"/>
    </source>
</evidence>
<name>A0A5N6TWW0_ASPAV</name>
<protein>
    <recommendedName>
        <fullName evidence="8">Short chain dehydrogenase/reductase</fullName>
    </recommendedName>
</protein>
<dbReference type="PROSITE" id="PS00061">
    <property type="entry name" value="ADH_SHORT"/>
    <property type="match status" value="1"/>
</dbReference>
<dbReference type="GO" id="GO:0004806">
    <property type="term" value="F:triacylglycerol lipase activity"/>
    <property type="evidence" value="ECO:0007669"/>
    <property type="project" value="TreeGrafter"/>
</dbReference>
<evidence type="ECO:0000313" key="6">
    <source>
        <dbReference type="EMBL" id="KAE8150734.1"/>
    </source>
</evidence>
<dbReference type="PANTHER" id="PTHR44169:SF6">
    <property type="entry name" value="NADPH-DEPENDENT 1-ACYLDIHYDROXYACETONE PHOSPHATE REDUCTASE"/>
    <property type="match status" value="1"/>
</dbReference>
<dbReference type="GO" id="GO:0000140">
    <property type="term" value="F:acylglycerone-phosphate reductase (NADP+) activity"/>
    <property type="evidence" value="ECO:0007669"/>
    <property type="project" value="TreeGrafter"/>
</dbReference>
<dbReference type="GO" id="GO:0019433">
    <property type="term" value="P:triglyceride catabolic process"/>
    <property type="evidence" value="ECO:0007669"/>
    <property type="project" value="TreeGrafter"/>
</dbReference>
<keyword evidence="7" id="KW-1185">Reference proteome</keyword>
<dbReference type="InterPro" id="IPR002347">
    <property type="entry name" value="SDR_fam"/>
</dbReference>
<feature type="transmembrane region" description="Helical" evidence="5">
    <location>
        <begin position="265"/>
        <end position="287"/>
    </location>
</feature>
<dbReference type="InterPro" id="IPR036291">
    <property type="entry name" value="NAD(P)-bd_dom_sf"/>
</dbReference>
<evidence type="ECO:0008006" key="8">
    <source>
        <dbReference type="Google" id="ProtNLM"/>
    </source>
</evidence>
<proteinExistence type="inferred from homology"/>
<dbReference type="AlphaFoldDB" id="A0A5N6TWW0"/>
<dbReference type="GO" id="GO:0005783">
    <property type="term" value="C:endoplasmic reticulum"/>
    <property type="evidence" value="ECO:0007669"/>
    <property type="project" value="TreeGrafter"/>
</dbReference>
<dbReference type="PRINTS" id="PR00081">
    <property type="entry name" value="GDHRDH"/>
</dbReference>
<dbReference type="Proteomes" id="UP000325780">
    <property type="component" value="Unassembled WGS sequence"/>
</dbReference>
<gene>
    <name evidence="6" type="ORF">BDV25DRAFT_139564</name>
</gene>
<dbReference type="Gene3D" id="3.40.50.720">
    <property type="entry name" value="NAD(P)-binding Rossmann-like Domain"/>
    <property type="match status" value="1"/>
</dbReference>
<dbReference type="SUPFAM" id="SSF51735">
    <property type="entry name" value="NAD(P)-binding Rossmann-fold domains"/>
    <property type="match status" value="1"/>
</dbReference>
<sequence length="289" mass="31309">MTRQKTVLITGCTPGSIGYALVREFQSRDYHVIATVRNTDLVPELTSQGMTALALDITDSMSIAQCREQVGRITENKLDILINNAGRGLVTPAVDTDLADARAVYETNLFGVIATINAFIDILIPAKGLIVNISSASALIPYVFGSVYSSSKAALAAYSRTLREELKPVGVRVQVVMAGTVRSNMGKAVKGELAEGSLYEPVRHLYLARRGYSQKEGSRPMETGEFARRVVDCAVRDEVGGFWRVVGFGRQDWVFEGGMARLVGWGSWVGEWVVVLVCGVVFGLGGVKL</sequence>
<dbReference type="EMBL" id="ML742087">
    <property type="protein sequence ID" value="KAE8150734.1"/>
    <property type="molecule type" value="Genomic_DNA"/>
</dbReference>
<evidence type="ECO:0000256" key="4">
    <source>
        <dbReference type="RuleBase" id="RU000363"/>
    </source>
</evidence>
<comment type="similarity">
    <text evidence="1 4">Belongs to the short-chain dehydrogenases/reductases (SDR) family.</text>
</comment>
<dbReference type="Pfam" id="PF00106">
    <property type="entry name" value="adh_short"/>
    <property type="match status" value="1"/>
</dbReference>
<keyword evidence="3" id="KW-0560">Oxidoreductase</keyword>
<reference evidence="6 7" key="1">
    <citation type="submission" date="2019-04" db="EMBL/GenBank/DDBJ databases">
        <title>Friends and foes A comparative genomics study of 23 Aspergillus species from section Flavi.</title>
        <authorList>
            <consortium name="DOE Joint Genome Institute"/>
            <person name="Kjaerbolling I."/>
            <person name="Vesth T."/>
            <person name="Frisvad J.C."/>
            <person name="Nybo J.L."/>
            <person name="Theobald S."/>
            <person name="Kildgaard S."/>
            <person name="Isbrandt T."/>
            <person name="Kuo A."/>
            <person name="Sato A."/>
            <person name="Lyhne E.K."/>
            <person name="Kogle M.E."/>
            <person name="Wiebenga A."/>
            <person name="Kun R.S."/>
            <person name="Lubbers R.J."/>
            <person name="Makela M.R."/>
            <person name="Barry K."/>
            <person name="Chovatia M."/>
            <person name="Clum A."/>
            <person name="Daum C."/>
            <person name="Haridas S."/>
            <person name="He G."/>
            <person name="LaButti K."/>
            <person name="Lipzen A."/>
            <person name="Mondo S."/>
            <person name="Riley R."/>
            <person name="Salamov A."/>
            <person name="Simmons B.A."/>
            <person name="Magnuson J.K."/>
            <person name="Henrissat B."/>
            <person name="Mortensen U.H."/>
            <person name="Larsen T.O."/>
            <person name="Devries R.P."/>
            <person name="Grigoriev I.V."/>
            <person name="Machida M."/>
            <person name="Baker S.E."/>
            <person name="Andersen M.R."/>
        </authorList>
    </citation>
    <scope>NUCLEOTIDE SEQUENCE [LARGE SCALE GENOMIC DNA]</scope>
    <source>
        <strain evidence="6 7">IBT 18842</strain>
    </source>
</reference>
<keyword evidence="2" id="KW-0521">NADP</keyword>
<keyword evidence="5" id="KW-1133">Transmembrane helix</keyword>
<evidence type="ECO:0000313" key="7">
    <source>
        <dbReference type="Proteomes" id="UP000325780"/>
    </source>
</evidence>
<dbReference type="GO" id="GO:0044550">
    <property type="term" value="P:secondary metabolite biosynthetic process"/>
    <property type="evidence" value="ECO:0007669"/>
    <property type="project" value="UniProtKB-ARBA"/>
</dbReference>